<evidence type="ECO:0000313" key="4">
    <source>
        <dbReference type="Proteomes" id="UP001236014"/>
    </source>
</evidence>
<evidence type="ECO:0000256" key="2">
    <source>
        <dbReference type="SAM" id="SignalP"/>
    </source>
</evidence>
<dbReference type="Proteomes" id="UP001236014">
    <property type="component" value="Chromosome"/>
</dbReference>
<dbReference type="KEGG" id="acab:QRX50_33310"/>
<dbReference type="RefSeq" id="WP_285967071.1">
    <property type="nucleotide sequence ID" value="NZ_CP127294.1"/>
</dbReference>
<dbReference type="EMBL" id="CP127294">
    <property type="protein sequence ID" value="WIX76322.1"/>
    <property type="molecule type" value="Genomic_DNA"/>
</dbReference>
<organism evidence="3 4">
    <name type="scientific">Amycolatopsis carbonis</name>
    <dbReference type="NCBI Taxonomy" id="715471"/>
    <lineage>
        <taxon>Bacteria</taxon>
        <taxon>Bacillati</taxon>
        <taxon>Actinomycetota</taxon>
        <taxon>Actinomycetes</taxon>
        <taxon>Pseudonocardiales</taxon>
        <taxon>Pseudonocardiaceae</taxon>
        <taxon>Amycolatopsis</taxon>
    </lineage>
</organism>
<accession>A0A9Y2IAV2</accession>
<reference evidence="3 4" key="1">
    <citation type="submission" date="2023-06" db="EMBL/GenBank/DDBJ databases">
        <authorList>
            <person name="Oyuntsetseg B."/>
            <person name="Kim S.B."/>
        </authorList>
    </citation>
    <scope>NUCLEOTIDE SEQUENCE [LARGE SCALE GENOMIC DNA]</scope>
    <source>
        <strain evidence="3 4">2-15</strain>
    </source>
</reference>
<sequence>MRAPPAGGFTGCMIVATSAMAAPSVSVERYFTCHARTGTGRVSARTVTGRESSTVPGVTSANGEGWA</sequence>
<keyword evidence="2" id="KW-0732">Signal</keyword>
<feature type="signal peptide" evidence="2">
    <location>
        <begin position="1"/>
        <end position="21"/>
    </location>
</feature>
<feature type="region of interest" description="Disordered" evidence="1">
    <location>
        <begin position="44"/>
        <end position="67"/>
    </location>
</feature>
<name>A0A9Y2IAV2_9PSEU</name>
<feature type="chain" id="PRO_5040792138" evidence="2">
    <location>
        <begin position="22"/>
        <end position="67"/>
    </location>
</feature>
<gene>
    <name evidence="3" type="ORF">QRX50_33310</name>
</gene>
<feature type="compositionally biased region" description="Polar residues" evidence="1">
    <location>
        <begin position="45"/>
        <end position="67"/>
    </location>
</feature>
<proteinExistence type="predicted"/>
<evidence type="ECO:0000313" key="3">
    <source>
        <dbReference type="EMBL" id="WIX76322.1"/>
    </source>
</evidence>
<keyword evidence="4" id="KW-1185">Reference proteome</keyword>
<protein>
    <submittedName>
        <fullName evidence="3">Uncharacterized protein</fullName>
    </submittedName>
</protein>
<dbReference type="AlphaFoldDB" id="A0A9Y2IAV2"/>
<evidence type="ECO:0000256" key="1">
    <source>
        <dbReference type="SAM" id="MobiDB-lite"/>
    </source>
</evidence>